<organism evidence="2 3">
    <name type="scientific">Cohnella rhizosphaerae</name>
    <dbReference type="NCBI Taxonomy" id="1457232"/>
    <lineage>
        <taxon>Bacteria</taxon>
        <taxon>Bacillati</taxon>
        <taxon>Bacillota</taxon>
        <taxon>Bacilli</taxon>
        <taxon>Bacillales</taxon>
        <taxon>Paenibacillaceae</taxon>
        <taxon>Cohnella</taxon>
    </lineage>
</organism>
<reference evidence="2" key="1">
    <citation type="submission" date="2022-10" db="EMBL/GenBank/DDBJ databases">
        <title>Comparative genomic analysis of Cohnella hashimotonis sp. nov., isolated from the International Space Station.</title>
        <authorList>
            <person name="Simpson A."/>
            <person name="Venkateswaran K."/>
        </authorList>
    </citation>
    <scope>NUCLEOTIDE SEQUENCE</scope>
    <source>
        <strain evidence="2">DSM 28161</strain>
    </source>
</reference>
<accession>A0A9X4KQ73</accession>
<comment type="caution">
    <text evidence="2">The sequence shown here is derived from an EMBL/GenBank/DDBJ whole genome shotgun (WGS) entry which is preliminary data.</text>
</comment>
<keyword evidence="1" id="KW-1133">Transmembrane helix</keyword>
<protein>
    <submittedName>
        <fullName evidence="2">Uncharacterized protein</fullName>
    </submittedName>
</protein>
<gene>
    <name evidence="2" type="ORF">OMP40_05320</name>
</gene>
<name>A0A9X4KQ73_9BACL</name>
<keyword evidence="3" id="KW-1185">Reference proteome</keyword>
<proteinExistence type="predicted"/>
<evidence type="ECO:0000256" key="1">
    <source>
        <dbReference type="SAM" id="Phobius"/>
    </source>
</evidence>
<feature type="transmembrane region" description="Helical" evidence="1">
    <location>
        <begin position="32"/>
        <end position="51"/>
    </location>
</feature>
<evidence type="ECO:0000313" key="3">
    <source>
        <dbReference type="Proteomes" id="UP001153404"/>
    </source>
</evidence>
<keyword evidence="1" id="KW-0812">Transmembrane</keyword>
<keyword evidence="1" id="KW-0472">Membrane</keyword>
<dbReference type="EMBL" id="JAPDIA010000002">
    <property type="protein sequence ID" value="MDG0808875.1"/>
    <property type="molecule type" value="Genomic_DNA"/>
</dbReference>
<dbReference type="AlphaFoldDB" id="A0A9X4KQ73"/>
<dbReference type="RefSeq" id="WP_277529750.1">
    <property type="nucleotide sequence ID" value="NZ_JAPDIA010000002.1"/>
</dbReference>
<dbReference type="Proteomes" id="UP001153404">
    <property type="component" value="Unassembled WGS sequence"/>
</dbReference>
<sequence length="77" mass="8592">MLDKIAYFAILSLAIVTADLAQLRRARKREKAAYGSLLAVAVYLGIIFAMHRLDWPNLNTLFDLLKDPAGKLVKSMS</sequence>
<evidence type="ECO:0000313" key="2">
    <source>
        <dbReference type="EMBL" id="MDG0808875.1"/>
    </source>
</evidence>